<evidence type="ECO:0000313" key="3">
    <source>
        <dbReference type="EMBL" id="RZS43085.1"/>
    </source>
</evidence>
<keyword evidence="1" id="KW-0472">Membrane</keyword>
<keyword evidence="4" id="KW-1185">Reference proteome</keyword>
<evidence type="ECO:0000256" key="1">
    <source>
        <dbReference type="SAM" id="Phobius"/>
    </source>
</evidence>
<dbReference type="EMBL" id="SGWQ01000002">
    <property type="protein sequence ID" value="RZS43085.1"/>
    <property type="molecule type" value="Genomic_DNA"/>
</dbReference>
<evidence type="ECO:0000259" key="2">
    <source>
        <dbReference type="Pfam" id="PF11203"/>
    </source>
</evidence>
<dbReference type="InterPro" id="IPR050051">
    <property type="entry name" value="EccE_dom"/>
</dbReference>
<evidence type="ECO:0000313" key="4">
    <source>
        <dbReference type="Proteomes" id="UP000294257"/>
    </source>
</evidence>
<feature type="domain" description="Type VII secretion system protein EccE" evidence="2">
    <location>
        <begin position="158"/>
        <end position="234"/>
    </location>
</feature>
<protein>
    <submittedName>
        <fullName evidence="3">Putative type VII ESX secretion system EccE translocon</fullName>
    </submittedName>
</protein>
<keyword evidence="1" id="KW-1133">Transmembrane helix</keyword>
<organism evidence="3 4">
    <name type="scientific">Herbihabitans rhizosphaerae</name>
    <dbReference type="NCBI Taxonomy" id="1872711"/>
    <lineage>
        <taxon>Bacteria</taxon>
        <taxon>Bacillati</taxon>
        <taxon>Actinomycetota</taxon>
        <taxon>Actinomycetes</taxon>
        <taxon>Pseudonocardiales</taxon>
        <taxon>Pseudonocardiaceae</taxon>
        <taxon>Herbihabitans</taxon>
    </lineage>
</organism>
<feature type="transmembrane region" description="Helical" evidence="1">
    <location>
        <begin position="39"/>
        <end position="57"/>
    </location>
</feature>
<sequence>MITDRKFGSTILSCGRIIVAEVGLAVAVAGLAVFDSGSMAGGVALAAAGLLLTVLAVSPLGKLDRTHPTVPSGPPAPAATAELGALAGILPSARLTECSIQSSPPVGILTDGQGFAAVLELEHTALPTLDLAALTEHLASDPATPSGLQILVEHSQKRRRLLLAVRHEPLFAPDATTARGGGAHGASKAAAATALRLRAVLTQRGIRTSILPRNALRDAVLTLGDASHQGQLRTDAWITPAAAHCVLAAAPRSPQHWEHLLAAASTGPADRTIVALSVEMTGKLATIRAAVRIVARDHQRAMAARSTMLSTATVRPLSGRQAAGVHLSLPFGGTPRNLTHAIVKH</sequence>
<proteinExistence type="predicted"/>
<dbReference type="Pfam" id="PF11203">
    <property type="entry name" value="EccE"/>
    <property type="match status" value="1"/>
</dbReference>
<dbReference type="AlphaFoldDB" id="A0A4Q7L1P6"/>
<accession>A0A4Q7L1P6</accession>
<name>A0A4Q7L1P6_9PSEU</name>
<feature type="transmembrane region" description="Helical" evidence="1">
    <location>
        <begin position="12"/>
        <end position="33"/>
    </location>
</feature>
<reference evidence="3 4" key="1">
    <citation type="submission" date="2019-02" db="EMBL/GenBank/DDBJ databases">
        <title>Genomic Encyclopedia of Type Strains, Phase IV (KMG-IV): sequencing the most valuable type-strain genomes for metagenomic binning, comparative biology and taxonomic classification.</title>
        <authorList>
            <person name="Goeker M."/>
        </authorList>
    </citation>
    <scope>NUCLEOTIDE SEQUENCE [LARGE SCALE GENOMIC DNA]</scope>
    <source>
        <strain evidence="3 4">DSM 101727</strain>
    </source>
</reference>
<comment type="caution">
    <text evidence="3">The sequence shown here is derived from an EMBL/GenBank/DDBJ whole genome shotgun (WGS) entry which is preliminary data.</text>
</comment>
<keyword evidence="1" id="KW-0812">Transmembrane</keyword>
<gene>
    <name evidence="3" type="ORF">EV193_10261</name>
</gene>
<dbReference type="Proteomes" id="UP000294257">
    <property type="component" value="Unassembled WGS sequence"/>
</dbReference>